<reference evidence="11 12" key="1">
    <citation type="submission" date="2024-09" db="EMBL/GenBank/DDBJ databases">
        <title>A chromosome-level genome assembly of Gray's grenadier anchovy, Coilia grayii.</title>
        <authorList>
            <person name="Fu Z."/>
        </authorList>
    </citation>
    <scope>NUCLEOTIDE SEQUENCE [LARGE SCALE GENOMIC DNA]</scope>
    <source>
        <strain evidence="11">G4</strain>
        <tissue evidence="11">Muscle</tissue>
    </source>
</reference>
<dbReference type="EC" id="3.1.2.2" evidence="7"/>
<protein>
    <recommendedName>
        <fullName evidence="7">palmitoyl-CoA hydrolase</fullName>
        <ecNumber evidence="7">3.1.2.2</ecNumber>
    </recommendedName>
</protein>
<accession>A0ABD1J9X7</accession>
<proteinExistence type="inferred from homology"/>
<evidence type="ECO:0000256" key="7">
    <source>
        <dbReference type="ARBA" id="ARBA00038848"/>
    </source>
</evidence>
<dbReference type="GO" id="GO:0098599">
    <property type="term" value="F:palmitoyl hydrolase activity"/>
    <property type="evidence" value="ECO:0007669"/>
    <property type="project" value="UniProtKB-ARBA"/>
</dbReference>
<keyword evidence="5" id="KW-0325">Glycoprotein</keyword>
<evidence type="ECO:0000256" key="10">
    <source>
        <dbReference type="SAM" id="SignalP"/>
    </source>
</evidence>
<evidence type="ECO:0000256" key="3">
    <source>
        <dbReference type="ARBA" id="ARBA00022729"/>
    </source>
</evidence>
<comment type="catalytic activity">
    <reaction evidence="8">
        <text>S-hexadecanoyl-N-acetylcysteamine + H2O = N-acetylcysteamine + hexadecanoate + H(+)</text>
        <dbReference type="Rhea" id="RHEA:84099"/>
        <dbReference type="ChEBI" id="CHEBI:7896"/>
        <dbReference type="ChEBI" id="CHEBI:15377"/>
        <dbReference type="ChEBI" id="CHEBI:15378"/>
        <dbReference type="ChEBI" id="CHEBI:74410"/>
        <dbReference type="ChEBI" id="CHEBI:233601"/>
    </reaction>
</comment>
<dbReference type="PANTHER" id="PTHR11247">
    <property type="entry name" value="PALMITOYL-PROTEIN THIOESTERASE/DOLICHYLDIPHOSPHATASE 1"/>
    <property type="match status" value="1"/>
</dbReference>
<gene>
    <name evidence="11" type="ORF">ACEWY4_019382</name>
</gene>
<keyword evidence="6" id="KW-0458">Lysosome</keyword>
<evidence type="ECO:0000256" key="8">
    <source>
        <dbReference type="ARBA" id="ARBA00093223"/>
    </source>
</evidence>
<evidence type="ECO:0000256" key="4">
    <source>
        <dbReference type="ARBA" id="ARBA00022801"/>
    </source>
</evidence>
<sequence>MLVNWSFIYLLLLCKNVAVADGYKPVILVHGLRDGPGQFSNLINFITESYPGTTAIAVDLYNNEDSLQSLWKQVEGFKKAIYPIMQSSPEGVHLICYSQGGLICRGILATLADHNVHSAIFLSAPLAGQYGGLSDSTWWSKISEKMVYLLCYTKMGQLLSVCNYWNDPYHRWAYLRGNSYLALLNGDRAHDNITSWKNNFLRIKKLVLVGGRDDGLISPWQSSFFSFYDEKGNVTDMKDQDWYLKDVFGLKTLDMRKDLMQCEVDGIVHVRWPHSKKVYTRCIEEWLKS</sequence>
<dbReference type="Pfam" id="PF02089">
    <property type="entry name" value="Palm_thioest"/>
    <property type="match status" value="1"/>
</dbReference>
<dbReference type="FunFam" id="3.40.50.1820:FF:000037">
    <property type="entry name" value="Lysosomal thioesterase PPT2 homolog"/>
    <property type="match status" value="1"/>
</dbReference>
<dbReference type="AlphaFoldDB" id="A0ABD1J9X7"/>
<dbReference type="EMBL" id="JBHFQA010000017">
    <property type="protein sequence ID" value="KAL2083864.1"/>
    <property type="molecule type" value="Genomic_DNA"/>
</dbReference>
<evidence type="ECO:0000313" key="12">
    <source>
        <dbReference type="Proteomes" id="UP001591681"/>
    </source>
</evidence>
<comment type="caution">
    <text evidence="11">The sequence shown here is derived from an EMBL/GenBank/DDBJ whole genome shotgun (WGS) entry which is preliminary data.</text>
</comment>
<organism evidence="11 12">
    <name type="scientific">Coilia grayii</name>
    <name type="common">Gray's grenadier anchovy</name>
    <dbReference type="NCBI Taxonomy" id="363190"/>
    <lineage>
        <taxon>Eukaryota</taxon>
        <taxon>Metazoa</taxon>
        <taxon>Chordata</taxon>
        <taxon>Craniata</taxon>
        <taxon>Vertebrata</taxon>
        <taxon>Euteleostomi</taxon>
        <taxon>Actinopterygii</taxon>
        <taxon>Neopterygii</taxon>
        <taxon>Teleostei</taxon>
        <taxon>Clupei</taxon>
        <taxon>Clupeiformes</taxon>
        <taxon>Clupeoidei</taxon>
        <taxon>Engraulidae</taxon>
        <taxon>Coilinae</taxon>
        <taxon>Coilia</taxon>
    </lineage>
</organism>
<dbReference type="PANTHER" id="PTHR11247:SF71">
    <property type="entry name" value="ZGC:66024"/>
    <property type="match status" value="1"/>
</dbReference>
<comment type="similarity">
    <text evidence="2">Belongs to the palmitoyl-protein thioesterase family.</text>
</comment>
<dbReference type="SUPFAM" id="SSF53474">
    <property type="entry name" value="alpha/beta-Hydrolases"/>
    <property type="match status" value="1"/>
</dbReference>
<dbReference type="InterPro" id="IPR029058">
    <property type="entry name" value="AB_hydrolase_fold"/>
</dbReference>
<evidence type="ECO:0000313" key="11">
    <source>
        <dbReference type="EMBL" id="KAL2083864.1"/>
    </source>
</evidence>
<feature type="chain" id="PRO_5044844607" description="palmitoyl-CoA hydrolase" evidence="10">
    <location>
        <begin position="23"/>
        <end position="289"/>
    </location>
</feature>
<name>A0ABD1J9X7_9TELE</name>
<evidence type="ECO:0000256" key="9">
    <source>
        <dbReference type="ARBA" id="ARBA00093353"/>
    </source>
</evidence>
<evidence type="ECO:0000256" key="1">
    <source>
        <dbReference type="ARBA" id="ARBA00004371"/>
    </source>
</evidence>
<comment type="subcellular location">
    <subcellularLocation>
        <location evidence="1">Lysosome</location>
    </subcellularLocation>
</comment>
<evidence type="ECO:0000256" key="5">
    <source>
        <dbReference type="ARBA" id="ARBA00023180"/>
    </source>
</evidence>
<dbReference type="GO" id="GO:0005764">
    <property type="term" value="C:lysosome"/>
    <property type="evidence" value="ECO:0007669"/>
    <property type="project" value="UniProtKB-SubCell"/>
</dbReference>
<keyword evidence="4" id="KW-0378">Hydrolase</keyword>
<feature type="signal peptide" evidence="10">
    <location>
        <begin position="1"/>
        <end position="22"/>
    </location>
</feature>
<keyword evidence="3 10" id="KW-0732">Signal</keyword>
<evidence type="ECO:0000256" key="2">
    <source>
        <dbReference type="ARBA" id="ARBA00010758"/>
    </source>
</evidence>
<comment type="function">
    <text evidence="9">Catalyzes the cleavage of thioester bonds from S-palmitoyl-CoA or S-palmitoyl-N-acetylcysteamine (unbranched structures) but does not have activity against palmitoylcysteine or palmitoylated proteins, branched structures or bulky head groups. Conversely, hydrolyzes both long and short chain fatty acyl-CoA substrate.</text>
</comment>
<dbReference type="GO" id="GO:0016790">
    <property type="term" value="F:thiolester hydrolase activity"/>
    <property type="evidence" value="ECO:0007669"/>
    <property type="project" value="UniProtKB-ARBA"/>
</dbReference>
<dbReference type="Gene3D" id="3.40.50.1820">
    <property type="entry name" value="alpha/beta hydrolase"/>
    <property type="match status" value="1"/>
</dbReference>
<keyword evidence="12" id="KW-1185">Reference proteome</keyword>
<evidence type="ECO:0000256" key="6">
    <source>
        <dbReference type="ARBA" id="ARBA00023228"/>
    </source>
</evidence>
<dbReference type="Proteomes" id="UP001591681">
    <property type="component" value="Unassembled WGS sequence"/>
</dbReference>